<sequence length="149" mass="14681">METNQQHSQENPSGPAAGHAGKGDNEMADKIAANPRAAHLEGADENAGAPSPDPSGKLALNPDITHDEIVPPDALPSEKKVTSDIVGAESEGDIGTPAAGAGFVGGTGGGSNASEGRVGNPDNYGANQFGPGLATGPMSNDLSNGTADQ</sequence>
<evidence type="ECO:0000256" key="1">
    <source>
        <dbReference type="SAM" id="MobiDB-lite"/>
    </source>
</evidence>
<accession>A0A6J4J3D0</accession>
<feature type="region of interest" description="Disordered" evidence="1">
    <location>
        <begin position="1"/>
        <end position="149"/>
    </location>
</feature>
<protein>
    <submittedName>
        <fullName evidence="2">Uncharacterized protein</fullName>
    </submittedName>
</protein>
<feature type="compositionally biased region" description="Polar residues" evidence="1">
    <location>
        <begin position="137"/>
        <end position="149"/>
    </location>
</feature>
<feature type="compositionally biased region" description="Gly residues" evidence="1">
    <location>
        <begin position="102"/>
        <end position="111"/>
    </location>
</feature>
<dbReference type="AlphaFoldDB" id="A0A6J4J3D0"/>
<gene>
    <name evidence="2" type="ORF">AVDCRST_MAG56-2904</name>
</gene>
<proteinExistence type="predicted"/>
<reference evidence="2" key="1">
    <citation type="submission" date="2020-02" db="EMBL/GenBank/DDBJ databases">
        <authorList>
            <person name="Meier V. D."/>
        </authorList>
    </citation>
    <scope>NUCLEOTIDE SEQUENCE</scope>
    <source>
        <strain evidence="2">AVDCRST_MAG56</strain>
    </source>
</reference>
<feature type="compositionally biased region" description="Polar residues" evidence="1">
    <location>
        <begin position="1"/>
        <end position="12"/>
    </location>
</feature>
<name>A0A6J4J3D0_9SPHI</name>
<organism evidence="2">
    <name type="scientific">uncultured Cytophagales bacterium</name>
    <dbReference type="NCBI Taxonomy" id="158755"/>
    <lineage>
        <taxon>Bacteria</taxon>
        <taxon>Pseudomonadati</taxon>
        <taxon>Bacteroidota</taxon>
        <taxon>Sphingobacteriia</taxon>
        <taxon>Sphingobacteriales</taxon>
        <taxon>environmental samples</taxon>
    </lineage>
</organism>
<evidence type="ECO:0000313" key="2">
    <source>
        <dbReference type="EMBL" id="CAA9268396.1"/>
    </source>
</evidence>
<dbReference type="EMBL" id="CADCTQ010000249">
    <property type="protein sequence ID" value="CAA9268396.1"/>
    <property type="molecule type" value="Genomic_DNA"/>
</dbReference>